<accession>J3NCR8</accession>
<evidence type="ECO:0000313" key="2">
    <source>
        <dbReference type="Proteomes" id="UP000006038"/>
    </source>
</evidence>
<protein>
    <submittedName>
        <fullName evidence="1">Uncharacterized protein</fullName>
    </submittedName>
</protein>
<sequence length="80" mass="8537">MYLLPPRAAVVFQSESSAVDLACLVNRLTSLARKGGCGTLGPSPIEALFAGGRQQHRRIATAPRRGRTLLNATSILSLFD</sequence>
<dbReference type="Gramene" id="OB12G17760.1">
    <property type="protein sequence ID" value="OB12G17760.1"/>
    <property type="gene ID" value="OB12G17760"/>
</dbReference>
<dbReference type="HOGENOM" id="CLU_2593606_0_0_1"/>
<organism evidence="1">
    <name type="scientific">Oryza brachyantha</name>
    <name type="common">malo sina</name>
    <dbReference type="NCBI Taxonomy" id="4533"/>
    <lineage>
        <taxon>Eukaryota</taxon>
        <taxon>Viridiplantae</taxon>
        <taxon>Streptophyta</taxon>
        <taxon>Embryophyta</taxon>
        <taxon>Tracheophyta</taxon>
        <taxon>Spermatophyta</taxon>
        <taxon>Magnoliopsida</taxon>
        <taxon>Liliopsida</taxon>
        <taxon>Poales</taxon>
        <taxon>Poaceae</taxon>
        <taxon>BOP clade</taxon>
        <taxon>Oryzoideae</taxon>
        <taxon>Oryzeae</taxon>
        <taxon>Oryzinae</taxon>
        <taxon>Oryza</taxon>
    </lineage>
</organism>
<dbReference type="Proteomes" id="UP000006038">
    <property type="component" value="Chromosome 12"/>
</dbReference>
<dbReference type="EnsemblPlants" id="OB12G17760.1">
    <property type="protein sequence ID" value="OB12G17760.1"/>
    <property type="gene ID" value="OB12G17760"/>
</dbReference>
<evidence type="ECO:0000313" key="1">
    <source>
        <dbReference type="EnsemblPlants" id="OB12G17760.1"/>
    </source>
</evidence>
<keyword evidence="2" id="KW-1185">Reference proteome</keyword>
<reference evidence="1" key="2">
    <citation type="submission" date="2013-04" db="UniProtKB">
        <authorList>
            <consortium name="EnsemblPlants"/>
        </authorList>
    </citation>
    <scope>IDENTIFICATION</scope>
</reference>
<dbReference type="AlphaFoldDB" id="J3NCR8"/>
<reference evidence="1" key="1">
    <citation type="journal article" date="2013" name="Nat. Commun.">
        <title>Whole-genome sequencing of Oryza brachyantha reveals mechanisms underlying Oryza genome evolution.</title>
        <authorList>
            <person name="Chen J."/>
            <person name="Huang Q."/>
            <person name="Gao D."/>
            <person name="Wang J."/>
            <person name="Lang Y."/>
            <person name="Liu T."/>
            <person name="Li B."/>
            <person name="Bai Z."/>
            <person name="Luis Goicoechea J."/>
            <person name="Liang C."/>
            <person name="Chen C."/>
            <person name="Zhang W."/>
            <person name="Sun S."/>
            <person name="Liao Y."/>
            <person name="Zhang X."/>
            <person name="Yang L."/>
            <person name="Song C."/>
            <person name="Wang M."/>
            <person name="Shi J."/>
            <person name="Liu G."/>
            <person name="Liu J."/>
            <person name="Zhou H."/>
            <person name="Zhou W."/>
            <person name="Yu Q."/>
            <person name="An N."/>
            <person name="Chen Y."/>
            <person name="Cai Q."/>
            <person name="Wang B."/>
            <person name="Liu B."/>
            <person name="Min J."/>
            <person name="Huang Y."/>
            <person name="Wu H."/>
            <person name="Li Z."/>
            <person name="Zhang Y."/>
            <person name="Yin Y."/>
            <person name="Song W."/>
            <person name="Jiang J."/>
            <person name="Jackson S.A."/>
            <person name="Wing R.A."/>
            <person name="Wang J."/>
            <person name="Chen M."/>
        </authorList>
    </citation>
    <scope>NUCLEOTIDE SEQUENCE [LARGE SCALE GENOMIC DNA]</scope>
    <source>
        <strain evidence="1">cv. IRGC 101232</strain>
    </source>
</reference>
<name>J3NCR8_ORYBR</name>
<proteinExistence type="predicted"/>